<organism evidence="4 5">
    <name type="scientific">Columba livia</name>
    <name type="common">Rock dove</name>
    <dbReference type="NCBI Taxonomy" id="8932"/>
    <lineage>
        <taxon>Eukaryota</taxon>
        <taxon>Metazoa</taxon>
        <taxon>Chordata</taxon>
        <taxon>Craniata</taxon>
        <taxon>Vertebrata</taxon>
        <taxon>Euteleostomi</taxon>
        <taxon>Archelosauria</taxon>
        <taxon>Archosauria</taxon>
        <taxon>Dinosauria</taxon>
        <taxon>Saurischia</taxon>
        <taxon>Theropoda</taxon>
        <taxon>Coelurosauria</taxon>
        <taxon>Aves</taxon>
        <taxon>Neognathae</taxon>
        <taxon>Neoaves</taxon>
        <taxon>Columbimorphae</taxon>
        <taxon>Columbiformes</taxon>
        <taxon>Columbidae</taxon>
        <taxon>Columba</taxon>
    </lineage>
</organism>
<name>A0A2I0MEB4_COLLI</name>
<dbReference type="SMART" id="SM00034">
    <property type="entry name" value="CLECT"/>
    <property type="match status" value="1"/>
</dbReference>
<evidence type="ECO:0000259" key="3">
    <source>
        <dbReference type="PROSITE" id="PS50041"/>
    </source>
</evidence>
<dbReference type="InterPro" id="IPR001304">
    <property type="entry name" value="C-type_lectin-like"/>
</dbReference>
<dbReference type="PROSITE" id="PS50041">
    <property type="entry name" value="C_TYPE_LECTIN_2"/>
    <property type="match status" value="1"/>
</dbReference>
<dbReference type="STRING" id="8932.A0A2I0MEB4"/>
<keyword evidence="2" id="KW-1015">Disulfide bond</keyword>
<dbReference type="InterPro" id="IPR016186">
    <property type="entry name" value="C-type_lectin-like/link_sf"/>
</dbReference>
<evidence type="ECO:0000313" key="5">
    <source>
        <dbReference type="Proteomes" id="UP000053872"/>
    </source>
</evidence>
<dbReference type="EMBL" id="AKCR02000018">
    <property type="protein sequence ID" value="PKK28014.1"/>
    <property type="molecule type" value="Genomic_DNA"/>
</dbReference>
<dbReference type="PRINTS" id="PR01504">
    <property type="entry name" value="PNCREATITSAP"/>
</dbReference>
<dbReference type="InterPro" id="IPR016187">
    <property type="entry name" value="CTDL_fold"/>
</dbReference>
<dbReference type="InterPro" id="IPR018378">
    <property type="entry name" value="C-type_lectin_CS"/>
</dbReference>
<evidence type="ECO:0000313" key="4">
    <source>
        <dbReference type="EMBL" id="PKK28014.1"/>
    </source>
</evidence>
<dbReference type="Proteomes" id="UP000053872">
    <property type="component" value="Unassembled WGS sequence"/>
</dbReference>
<dbReference type="GO" id="GO:0005886">
    <property type="term" value="C:plasma membrane"/>
    <property type="evidence" value="ECO:0007669"/>
    <property type="project" value="UniProtKB-SubCell"/>
</dbReference>
<dbReference type="PANTHER" id="PTHR45710">
    <property type="entry name" value="C-TYPE LECTIN DOMAIN-CONTAINING PROTEIN 180"/>
    <property type="match status" value="1"/>
</dbReference>
<dbReference type="InterPro" id="IPR050828">
    <property type="entry name" value="C-type_lectin/matrix_domain"/>
</dbReference>
<feature type="domain" description="C-type lectin" evidence="3">
    <location>
        <begin position="97"/>
        <end position="215"/>
    </location>
</feature>
<proteinExistence type="predicted"/>
<sequence length="220" mass="24691">MVAAVKQMIFSHIPPVFRGHPRQKPLFLPISGQQVQAASPVPRRPSVTPRPLQETHRGARRMVAVARLALLLLGCVGLLQPAGARSIGYCPKGWSYLRRSCFRYFHQPRSWDEAERQCQASHAGAHLVWVEGPWEAATLQKVISYYQRAQSVWLGLHYRQESQSWQWVSGDKYSATSGLARNGAHEGNCGMLTHSSGFTLWSSANCAQQHHYICRFTPSA</sequence>
<keyword evidence="5" id="KW-1185">Reference proteome</keyword>
<gene>
    <name evidence="4" type="primary">REG4</name>
    <name evidence="4" type="ORF">A306_00005679</name>
</gene>
<dbReference type="Pfam" id="PF00059">
    <property type="entry name" value="Lectin_C"/>
    <property type="match status" value="1"/>
</dbReference>
<dbReference type="InParanoid" id="A0A2I0MEB4"/>
<reference evidence="4 5" key="1">
    <citation type="journal article" date="2013" name="Science">
        <title>Genomic diversity and evolution of the head crest in the rock pigeon.</title>
        <authorList>
            <person name="Shapiro M.D."/>
            <person name="Kronenberg Z."/>
            <person name="Li C."/>
            <person name="Domyan E.T."/>
            <person name="Pan H."/>
            <person name="Campbell M."/>
            <person name="Tan H."/>
            <person name="Huff C.D."/>
            <person name="Hu H."/>
            <person name="Vickrey A.I."/>
            <person name="Nielsen S.C."/>
            <person name="Stringham S.A."/>
            <person name="Hu H."/>
            <person name="Willerslev E."/>
            <person name="Gilbert M.T."/>
            <person name="Yandell M."/>
            <person name="Zhang G."/>
            <person name="Wang J."/>
        </authorList>
    </citation>
    <scope>NUCLEOTIDE SEQUENCE [LARGE SCALE GENOMIC DNA]</scope>
    <source>
        <tissue evidence="4">Blood</tissue>
    </source>
</reference>
<dbReference type="Gene3D" id="3.10.100.10">
    <property type="entry name" value="Mannose-Binding Protein A, subunit A"/>
    <property type="match status" value="1"/>
</dbReference>
<protein>
    <submittedName>
        <fullName evidence="4">Regenerating islet-derived family, member 4</fullName>
    </submittedName>
</protein>
<evidence type="ECO:0000256" key="1">
    <source>
        <dbReference type="ARBA" id="ARBA00004401"/>
    </source>
</evidence>
<dbReference type="PANTHER" id="PTHR45710:SF8">
    <property type="entry name" value="RERATING FAMILY MEMBER 4"/>
    <property type="match status" value="1"/>
</dbReference>
<comment type="caution">
    <text evidence="4">The sequence shown here is derived from an EMBL/GenBank/DDBJ whole genome shotgun (WGS) entry which is preliminary data.</text>
</comment>
<dbReference type="PROSITE" id="PS00615">
    <property type="entry name" value="C_TYPE_LECTIN_1"/>
    <property type="match status" value="1"/>
</dbReference>
<dbReference type="AlphaFoldDB" id="A0A2I0MEB4"/>
<dbReference type="SUPFAM" id="SSF56436">
    <property type="entry name" value="C-type lectin-like"/>
    <property type="match status" value="1"/>
</dbReference>
<accession>A0A2I0MEB4</accession>
<evidence type="ECO:0000256" key="2">
    <source>
        <dbReference type="ARBA" id="ARBA00023157"/>
    </source>
</evidence>
<comment type="subcellular location">
    <subcellularLocation>
        <location evidence="1">Cell membrane</location>
        <topology evidence="1">Single-pass type II membrane protein</topology>
    </subcellularLocation>
</comment>